<protein>
    <recommendedName>
        <fullName evidence="4">Outer membrane protein beta-barrel domain-containing protein</fullName>
    </recommendedName>
</protein>
<feature type="chain" id="PRO_5039153033" description="Outer membrane protein beta-barrel domain-containing protein" evidence="1">
    <location>
        <begin position="18"/>
        <end position="249"/>
    </location>
</feature>
<gene>
    <name evidence="2" type="ORF">IPO85_13290</name>
</gene>
<keyword evidence="1" id="KW-0732">Signal</keyword>
<name>A0A9D7S9J0_9BACT</name>
<comment type="caution">
    <text evidence="2">The sequence shown here is derived from an EMBL/GenBank/DDBJ whole genome shotgun (WGS) entry which is preliminary data.</text>
</comment>
<sequence length="249" mass="28682">MKYILLILWMSLSSLMAQESKQEPFLSKVYIKEGSIYVGQILQYSDSSLNILIREGILLSIPLSTIKKIIQLEDYPKIRQVVPYLFKEKGWYQINYLSAYGGSNEYNEIAVGAGFNALFGYMYSRYFGIGIGLGMNHYAQDIPINFFPIYSEIRSYFYGKQTAYYGTLAAGYGFASTSNKNNLYDLNGGLMVHPALGIRFGGKKHFNVCLDVGLQMQKTNYKVTYPWSEIKDQYFYNYKRFIFRIGIQI</sequence>
<evidence type="ECO:0008006" key="4">
    <source>
        <dbReference type="Google" id="ProtNLM"/>
    </source>
</evidence>
<dbReference type="AlphaFoldDB" id="A0A9D7S9J0"/>
<feature type="signal peptide" evidence="1">
    <location>
        <begin position="1"/>
        <end position="17"/>
    </location>
</feature>
<evidence type="ECO:0000313" key="2">
    <source>
        <dbReference type="EMBL" id="MBK9718457.1"/>
    </source>
</evidence>
<reference evidence="2 3" key="1">
    <citation type="submission" date="2020-10" db="EMBL/GenBank/DDBJ databases">
        <title>Connecting structure to function with the recovery of over 1000 high-quality activated sludge metagenome-assembled genomes encoding full-length rRNA genes using long-read sequencing.</title>
        <authorList>
            <person name="Singleton C.M."/>
            <person name="Petriglieri F."/>
            <person name="Kristensen J.M."/>
            <person name="Kirkegaard R.H."/>
            <person name="Michaelsen T.Y."/>
            <person name="Andersen M.H."/>
            <person name="Karst S.M."/>
            <person name="Dueholm M.S."/>
            <person name="Nielsen P.H."/>
            <person name="Albertsen M."/>
        </authorList>
    </citation>
    <scope>NUCLEOTIDE SEQUENCE [LARGE SCALE GENOMIC DNA]</scope>
    <source>
        <strain evidence="2">Ribe_18-Q3-R11-54_BAT3C.373</strain>
    </source>
</reference>
<evidence type="ECO:0000313" key="3">
    <source>
        <dbReference type="Proteomes" id="UP000808349"/>
    </source>
</evidence>
<dbReference type="EMBL" id="JADKFW010000010">
    <property type="protein sequence ID" value="MBK9718457.1"/>
    <property type="molecule type" value="Genomic_DNA"/>
</dbReference>
<proteinExistence type="predicted"/>
<evidence type="ECO:0000256" key="1">
    <source>
        <dbReference type="SAM" id="SignalP"/>
    </source>
</evidence>
<organism evidence="2 3">
    <name type="scientific">Candidatus Defluviibacterium haderslevense</name>
    <dbReference type="NCBI Taxonomy" id="2981993"/>
    <lineage>
        <taxon>Bacteria</taxon>
        <taxon>Pseudomonadati</taxon>
        <taxon>Bacteroidota</taxon>
        <taxon>Saprospiria</taxon>
        <taxon>Saprospirales</taxon>
        <taxon>Saprospiraceae</taxon>
        <taxon>Candidatus Defluviibacterium</taxon>
    </lineage>
</organism>
<accession>A0A9D7S9J0</accession>
<dbReference type="Proteomes" id="UP000808349">
    <property type="component" value="Unassembled WGS sequence"/>
</dbReference>